<dbReference type="GO" id="GO:0016209">
    <property type="term" value="F:antioxidant activity"/>
    <property type="evidence" value="ECO:0007669"/>
    <property type="project" value="InterPro"/>
</dbReference>
<sequence length="163" mass="17981">MRRPMHRPAPPIDAVDWLNTLDPVRLEDLRGKVVCIAFLQRLCPGCSHYALPQARRVAETFTSGEVAVLGVHSVFEHHDQQSDRAGLTQWLAEHGCRFPVAVDAPSADTTAPRTMTAFNLQGTPSLVLVDRLGRMRMRRFGPVADMMLGAEIMALLLEPATVA</sequence>
<dbReference type="Pfam" id="PF00578">
    <property type="entry name" value="AhpC-TSA"/>
    <property type="match status" value="1"/>
</dbReference>
<dbReference type="SUPFAM" id="SSF52833">
    <property type="entry name" value="Thioredoxin-like"/>
    <property type="match status" value="1"/>
</dbReference>
<proteinExistence type="predicted"/>
<evidence type="ECO:0000313" key="2">
    <source>
        <dbReference type="EMBL" id="ASD25896.1"/>
    </source>
</evidence>
<dbReference type="PANTHER" id="PTHR42852">
    <property type="entry name" value="THIOL:DISULFIDE INTERCHANGE PROTEIN DSBE"/>
    <property type="match status" value="1"/>
</dbReference>
<dbReference type="InterPro" id="IPR000866">
    <property type="entry name" value="AhpC/TSA"/>
</dbReference>
<feature type="domain" description="Alkyl hydroperoxide reductase subunit C/ Thiol specific antioxidant" evidence="1">
    <location>
        <begin position="21"/>
        <end position="136"/>
    </location>
</feature>
<evidence type="ECO:0000313" key="3">
    <source>
        <dbReference type="Proteomes" id="UP000197024"/>
    </source>
</evidence>
<organism evidence="2 3">
    <name type="scientific">Brevundimonas diminuta</name>
    <name type="common">Pseudomonas diminuta</name>
    <dbReference type="NCBI Taxonomy" id="293"/>
    <lineage>
        <taxon>Bacteria</taxon>
        <taxon>Pseudomonadati</taxon>
        <taxon>Pseudomonadota</taxon>
        <taxon>Alphaproteobacteria</taxon>
        <taxon>Caulobacterales</taxon>
        <taxon>Caulobacteraceae</taxon>
        <taxon>Brevundimonas</taxon>
    </lineage>
</organism>
<reference evidence="2 3" key="2">
    <citation type="submission" date="2017-06" db="EMBL/GenBank/DDBJ databases">
        <authorList>
            <person name="Kim H.J."/>
            <person name="Triplett B.A."/>
        </authorList>
    </citation>
    <scope>NUCLEOTIDE SEQUENCE [LARGE SCALE GENOMIC DNA]</scope>
    <source>
        <strain evidence="2 3">BZC3</strain>
    </source>
</reference>
<dbReference type="PANTHER" id="PTHR42852:SF13">
    <property type="entry name" value="PROTEIN DIPZ"/>
    <property type="match status" value="1"/>
</dbReference>
<protein>
    <submittedName>
        <fullName evidence="2">Alkyl hydroperoxide reductase</fullName>
    </submittedName>
</protein>
<dbReference type="RefSeq" id="WP_088410021.1">
    <property type="nucleotide sequence ID" value="NZ_CP021995.1"/>
</dbReference>
<gene>
    <name evidence="2" type="ORF">CD943_02700</name>
</gene>
<dbReference type="STRING" id="293.GCA_000988015_01860"/>
<dbReference type="AlphaFoldDB" id="A0A1Z3LUT8"/>
<dbReference type="Proteomes" id="UP000197024">
    <property type="component" value="Chromosome"/>
</dbReference>
<dbReference type="GO" id="GO:0016491">
    <property type="term" value="F:oxidoreductase activity"/>
    <property type="evidence" value="ECO:0007669"/>
    <property type="project" value="InterPro"/>
</dbReference>
<dbReference type="EMBL" id="CP021995">
    <property type="protein sequence ID" value="ASD25896.1"/>
    <property type="molecule type" value="Genomic_DNA"/>
</dbReference>
<evidence type="ECO:0000259" key="1">
    <source>
        <dbReference type="Pfam" id="PF00578"/>
    </source>
</evidence>
<dbReference type="InterPro" id="IPR050553">
    <property type="entry name" value="Thioredoxin_ResA/DsbE_sf"/>
</dbReference>
<dbReference type="InterPro" id="IPR036249">
    <property type="entry name" value="Thioredoxin-like_sf"/>
</dbReference>
<dbReference type="Gene3D" id="3.40.30.10">
    <property type="entry name" value="Glutaredoxin"/>
    <property type="match status" value="1"/>
</dbReference>
<name>A0A1Z3LUT8_BREDI</name>
<accession>A0A1Z3LUT8</accession>
<reference evidence="2 3" key="1">
    <citation type="submission" date="2017-06" db="EMBL/GenBank/DDBJ databases">
        <title>Biodegradation of gentamicin by bacterial consortia AMQD4 in synthetic medium and raw gentamicin sewage.</title>
        <authorList>
            <person name="Chang H."/>
            <person name="Feng Y."/>
            <person name="Li Z."/>
            <person name="Xue J."/>
            <person name="Cheng D."/>
        </authorList>
    </citation>
    <scope>NUCLEOTIDE SEQUENCE [LARGE SCALE GENOMIC DNA]</scope>
    <source>
        <strain evidence="2 3">BZC3</strain>
    </source>
</reference>